<organism evidence="1 2">
    <name type="scientific">Pseudomonas putida</name>
    <name type="common">Arthrobacter siderocapsulatus</name>
    <dbReference type="NCBI Taxonomy" id="303"/>
    <lineage>
        <taxon>Bacteria</taxon>
        <taxon>Pseudomonadati</taxon>
        <taxon>Pseudomonadota</taxon>
        <taxon>Gammaproteobacteria</taxon>
        <taxon>Pseudomonadales</taxon>
        <taxon>Pseudomonadaceae</taxon>
        <taxon>Pseudomonas</taxon>
    </lineage>
</organism>
<reference evidence="1 2" key="2">
    <citation type="submission" date="2018-03" db="EMBL/GenBank/DDBJ databases">
        <title>Draft genome of Pseudomonas putida strain KH-21-114.</title>
        <authorList>
            <person name="Yoshizawa S."/>
            <person name="Khan N.H."/>
            <person name="Nishimura M."/>
            <person name="Chiura H.X."/>
            <person name="Ogura Y."/>
            <person name="Hayashi T."/>
            <person name="Kogure K."/>
        </authorList>
    </citation>
    <scope>NUCLEOTIDE SEQUENCE [LARGE SCALE GENOMIC DNA]</scope>
    <source>
        <strain evidence="1 2">KH-21-114</strain>
    </source>
</reference>
<evidence type="ECO:0000313" key="2">
    <source>
        <dbReference type="Proteomes" id="UP000237230"/>
    </source>
</evidence>
<dbReference type="Proteomes" id="UP000237230">
    <property type="component" value="Unassembled WGS sequence"/>
</dbReference>
<reference evidence="1 2" key="1">
    <citation type="submission" date="2016-08" db="EMBL/GenBank/DDBJ databases">
        <authorList>
            <person name="Seilhamer J.J."/>
        </authorList>
    </citation>
    <scope>NUCLEOTIDE SEQUENCE [LARGE SCALE GENOMIC DNA]</scope>
    <source>
        <strain evidence="1 2">KH-21-114</strain>
    </source>
</reference>
<sequence length="249" mass="27732">MTAPQHPVRFAPWVGARYTEGIHGLRVLLVCESHYGNKEHERPTVTPEIIKALALRQVHPQATRKLRKHAHFAKIRTAVTKAKTGVASLDRQAFWESVAYYNYLQEFVSANRQAPQDGAWERSSSAFSQVVRVLAPQLIVCFSIRNGKRITSLSTGIPLAVVNHPSSRFAYSTVKPAIAKQIEEALLRGQHESGFVNNPVYDAWRNATVSAIPTPGTHLPEPHASELHQSRKAAMAALDELQSLSLRYD</sequence>
<proteinExistence type="predicted"/>
<dbReference type="OrthoDB" id="7060618at2"/>
<protein>
    <submittedName>
        <fullName evidence="1">Uncharacterized protein</fullName>
    </submittedName>
</protein>
<accession>A0A2S3X3K5</accession>
<gene>
    <name evidence="1" type="ORF">BGP84_09885</name>
</gene>
<dbReference type="AlphaFoldDB" id="A0A2S3X3K5"/>
<dbReference type="EMBL" id="MINH01000019">
    <property type="protein sequence ID" value="POG10019.1"/>
    <property type="molecule type" value="Genomic_DNA"/>
</dbReference>
<evidence type="ECO:0000313" key="1">
    <source>
        <dbReference type="EMBL" id="POG10019.1"/>
    </source>
</evidence>
<comment type="caution">
    <text evidence="1">The sequence shown here is derived from an EMBL/GenBank/DDBJ whole genome shotgun (WGS) entry which is preliminary data.</text>
</comment>
<name>A0A2S3X3K5_PSEPU</name>